<keyword evidence="3" id="KW-1185">Reference proteome</keyword>
<keyword evidence="1" id="KW-1133">Transmembrane helix</keyword>
<protein>
    <submittedName>
        <fullName evidence="2">Uncharacterized protein</fullName>
    </submittedName>
</protein>
<dbReference type="InParanoid" id="A0A061ADE1"/>
<evidence type="ECO:0000256" key="1">
    <source>
        <dbReference type="SAM" id="Phobius"/>
    </source>
</evidence>
<feature type="transmembrane region" description="Helical" evidence="1">
    <location>
        <begin position="41"/>
        <end position="63"/>
    </location>
</feature>
<sequence length="100" mass="11512">MFRPRTNYLISAISAFFAAILILIGLPIMSFFTENLELLESIFMGFGGALIFTLIGGFNYLIYKDDLDREQSLVKENIRLKEATKKKIKGYKMDVDKFDE</sequence>
<name>A0A061ADE1_9MOLU</name>
<dbReference type="EMBL" id="LK028559">
    <property type="protein sequence ID" value="CDR31449.1"/>
    <property type="molecule type" value="Genomic_DNA"/>
</dbReference>
<gene>
    <name evidence="2" type="ORF">Aocu_13760</name>
</gene>
<dbReference type="RefSeq" id="WP_045749863.1">
    <property type="nucleotide sequence ID" value="NZ_FUZK01000001.1"/>
</dbReference>
<proteinExistence type="predicted"/>
<dbReference type="Proteomes" id="UP000032434">
    <property type="component" value="Chromosome 1"/>
</dbReference>
<reference evidence="3" key="1">
    <citation type="submission" date="2014-05" db="EMBL/GenBank/DDBJ databases">
        <authorList>
            <person name="Kube M."/>
        </authorList>
    </citation>
    <scope>NUCLEOTIDE SEQUENCE [LARGE SCALE GENOMIC DNA]</scope>
</reference>
<dbReference type="AlphaFoldDB" id="A0A061ADE1"/>
<feature type="transmembrane region" description="Helical" evidence="1">
    <location>
        <begin position="7"/>
        <end position="29"/>
    </location>
</feature>
<evidence type="ECO:0000313" key="2">
    <source>
        <dbReference type="EMBL" id="CDR31449.1"/>
    </source>
</evidence>
<dbReference type="HOGENOM" id="CLU_2285224_0_0_14"/>
<dbReference type="KEGG" id="aoc:Aocu_13760"/>
<keyword evidence="1" id="KW-0812">Transmembrane</keyword>
<dbReference type="STRING" id="35623.Aocu_13760"/>
<evidence type="ECO:0000313" key="3">
    <source>
        <dbReference type="Proteomes" id="UP000032434"/>
    </source>
</evidence>
<accession>A0A061ADE1</accession>
<organism evidence="2 3">
    <name type="scientific">Acholeplasma oculi</name>
    <dbReference type="NCBI Taxonomy" id="35623"/>
    <lineage>
        <taxon>Bacteria</taxon>
        <taxon>Bacillati</taxon>
        <taxon>Mycoplasmatota</taxon>
        <taxon>Mollicutes</taxon>
        <taxon>Acholeplasmatales</taxon>
        <taxon>Acholeplasmataceae</taxon>
        <taxon>Acholeplasma</taxon>
    </lineage>
</organism>
<keyword evidence="1" id="KW-0472">Membrane</keyword>
<dbReference type="PATRIC" id="fig|35623.3.peg.1376"/>